<dbReference type="Proteomes" id="UP000824249">
    <property type="component" value="Unassembled WGS sequence"/>
</dbReference>
<reference evidence="3" key="2">
    <citation type="submission" date="2021-04" db="EMBL/GenBank/DDBJ databases">
        <authorList>
            <person name="Gilroy R."/>
        </authorList>
    </citation>
    <scope>NUCLEOTIDE SEQUENCE</scope>
    <source>
        <strain evidence="3">26628</strain>
    </source>
</reference>
<dbReference type="EMBL" id="DXFD01000058">
    <property type="protein sequence ID" value="HIX46818.1"/>
    <property type="molecule type" value="Genomic_DNA"/>
</dbReference>
<gene>
    <name evidence="3" type="ORF">H9737_03910</name>
</gene>
<name>A0A9D1VU13_9FIRM</name>
<dbReference type="GO" id="GO:0071281">
    <property type="term" value="P:cellular response to iron ion"/>
    <property type="evidence" value="ECO:0007669"/>
    <property type="project" value="TreeGrafter"/>
</dbReference>
<comment type="caution">
    <text evidence="3">The sequence shown here is derived from an EMBL/GenBank/DDBJ whole genome shotgun (WGS) entry which is preliminary data.</text>
</comment>
<sequence length="268" mass="28923">MFDREEDPQGIATTSVAICEILDSLGCDEVVGVPSTSGELPARYAGVRTIGAPMQPQMEILKQINPEVVLVPTTLEASLASEFSAAGIAVKYINLSDIDGMYGDIAELGALLGKEAQAQALCEEYADYMDAYPKTETEITVMTVMAFPSLFTIATEDSYVGDLVKLAGGKNVYGAGYVSDGTGVITNYSLEDMAQKDPDIILVFAHFSEEYAFAYIEELTETNAVWKNFRAVQNGEIYYLSAADGFGVSANLGWTQALETLKPIFFGE</sequence>
<evidence type="ECO:0000313" key="3">
    <source>
        <dbReference type="EMBL" id="HIX46818.1"/>
    </source>
</evidence>
<evidence type="ECO:0000256" key="1">
    <source>
        <dbReference type="ARBA" id="ARBA00008814"/>
    </source>
</evidence>
<comment type="similarity">
    <text evidence="1">Belongs to the bacterial solute-binding protein 8 family.</text>
</comment>
<feature type="domain" description="Fe/B12 periplasmic-binding" evidence="2">
    <location>
        <begin position="10"/>
        <end position="268"/>
    </location>
</feature>
<dbReference type="PROSITE" id="PS50983">
    <property type="entry name" value="FE_B12_PBP"/>
    <property type="match status" value="1"/>
</dbReference>
<dbReference type="AlphaFoldDB" id="A0A9D1VU13"/>
<evidence type="ECO:0000313" key="4">
    <source>
        <dbReference type="Proteomes" id="UP000824249"/>
    </source>
</evidence>
<dbReference type="PANTHER" id="PTHR30535">
    <property type="entry name" value="VITAMIN B12-BINDING PROTEIN"/>
    <property type="match status" value="1"/>
</dbReference>
<organism evidence="3 4">
    <name type="scientific">Candidatus Borkfalkia faecigallinarum</name>
    <dbReference type="NCBI Taxonomy" id="2838509"/>
    <lineage>
        <taxon>Bacteria</taxon>
        <taxon>Bacillati</taxon>
        <taxon>Bacillota</taxon>
        <taxon>Clostridia</taxon>
        <taxon>Christensenellales</taxon>
        <taxon>Christensenellaceae</taxon>
        <taxon>Candidatus Borkfalkia</taxon>
    </lineage>
</organism>
<proteinExistence type="inferred from homology"/>
<accession>A0A9D1VU13</accession>
<dbReference type="InterPro" id="IPR050902">
    <property type="entry name" value="ABC_Transporter_SBP"/>
</dbReference>
<reference evidence="3" key="1">
    <citation type="journal article" date="2021" name="PeerJ">
        <title>Extensive microbial diversity within the chicken gut microbiome revealed by metagenomics and culture.</title>
        <authorList>
            <person name="Gilroy R."/>
            <person name="Ravi A."/>
            <person name="Getino M."/>
            <person name="Pursley I."/>
            <person name="Horton D.L."/>
            <person name="Alikhan N.F."/>
            <person name="Baker D."/>
            <person name="Gharbi K."/>
            <person name="Hall N."/>
            <person name="Watson M."/>
            <person name="Adriaenssens E.M."/>
            <person name="Foster-Nyarko E."/>
            <person name="Jarju S."/>
            <person name="Secka A."/>
            <person name="Antonio M."/>
            <person name="Oren A."/>
            <person name="Chaudhuri R.R."/>
            <person name="La Ragione R."/>
            <person name="Hildebrand F."/>
            <person name="Pallen M.J."/>
        </authorList>
    </citation>
    <scope>NUCLEOTIDE SEQUENCE</scope>
    <source>
        <strain evidence="3">26628</strain>
    </source>
</reference>
<dbReference type="Gene3D" id="3.40.50.1980">
    <property type="entry name" value="Nitrogenase molybdenum iron protein domain"/>
    <property type="match status" value="2"/>
</dbReference>
<dbReference type="PANTHER" id="PTHR30535:SF36">
    <property type="entry name" value="HIGH-AFFINITY HEME UPTAKE SYSTEM PROTEIN ISDE"/>
    <property type="match status" value="1"/>
</dbReference>
<evidence type="ECO:0000259" key="2">
    <source>
        <dbReference type="PROSITE" id="PS50983"/>
    </source>
</evidence>
<dbReference type="Pfam" id="PF01497">
    <property type="entry name" value="Peripla_BP_2"/>
    <property type="match status" value="1"/>
</dbReference>
<dbReference type="InterPro" id="IPR002491">
    <property type="entry name" value="ABC_transptr_periplasmic_BD"/>
</dbReference>
<dbReference type="SUPFAM" id="SSF53807">
    <property type="entry name" value="Helical backbone' metal receptor"/>
    <property type="match status" value="1"/>
</dbReference>
<protein>
    <submittedName>
        <fullName evidence="3">ABC transporter substrate-binding protein</fullName>
    </submittedName>
</protein>